<keyword evidence="1 6" id="KW-0732">Signal</keyword>
<feature type="domain" description="Fibronectin type-III" evidence="7">
    <location>
        <begin position="129"/>
        <end position="224"/>
    </location>
</feature>
<dbReference type="InterPro" id="IPR003961">
    <property type="entry name" value="FN3_dom"/>
</dbReference>
<evidence type="ECO:0000256" key="4">
    <source>
        <dbReference type="ARBA" id="ARBA00023170"/>
    </source>
</evidence>
<keyword evidence="2" id="KW-0677">Repeat</keyword>
<gene>
    <name evidence="8" type="ORF">PMEA_00000285</name>
</gene>
<evidence type="ECO:0000256" key="2">
    <source>
        <dbReference type="ARBA" id="ARBA00022737"/>
    </source>
</evidence>
<proteinExistence type="predicted"/>
<keyword evidence="9" id="KW-1185">Reference proteome</keyword>
<dbReference type="GO" id="GO:0004896">
    <property type="term" value="F:cytokine receptor activity"/>
    <property type="evidence" value="ECO:0007669"/>
    <property type="project" value="TreeGrafter"/>
</dbReference>
<evidence type="ECO:0000256" key="6">
    <source>
        <dbReference type="SAM" id="SignalP"/>
    </source>
</evidence>
<dbReference type="PANTHER" id="PTHR23036:SF151">
    <property type="entry name" value="FIBRONECTIN TYPE-III DOMAIN-CONTAINING PROTEIN"/>
    <property type="match status" value="1"/>
</dbReference>
<feature type="chain" id="PRO_5043437669" description="Fibronectin type-III domain-containing protein" evidence="6">
    <location>
        <begin position="23"/>
        <end position="328"/>
    </location>
</feature>
<reference evidence="8 9" key="1">
    <citation type="submission" date="2022-05" db="EMBL/GenBank/DDBJ databases">
        <authorList>
            <consortium name="Genoscope - CEA"/>
            <person name="William W."/>
        </authorList>
    </citation>
    <scope>NUCLEOTIDE SEQUENCE [LARGE SCALE GENOMIC DNA]</scope>
</reference>
<dbReference type="GO" id="GO:0043235">
    <property type="term" value="C:receptor complex"/>
    <property type="evidence" value="ECO:0007669"/>
    <property type="project" value="TreeGrafter"/>
</dbReference>
<feature type="signal peptide" evidence="6">
    <location>
        <begin position="1"/>
        <end position="22"/>
    </location>
</feature>
<dbReference type="CDD" id="cd00063">
    <property type="entry name" value="FN3"/>
    <property type="match status" value="2"/>
</dbReference>
<evidence type="ECO:0000256" key="5">
    <source>
        <dbReference type="ARBA" id="ARBA00023180"/>
    </source>
</evidence>
<evidence type="ECO:0000313" key="9">
    <source>
        <dbReference type="Proteomes" id="UP001159428"/>
    </source>
</evidence>
<keyword evidence="4" id="KW-0675">Receptor</keyword>
<evidence type="ECO:0000313" key="8">
    <source>
        <dbReference type="EMBL" id="CAH3031007.1"/>
    </source>
</evidence>
<dbReference type="InterPro" id="IPR050379">
    <property type="entry name" value="Type-I_Cytokine_Rcpt"/>
</dbReference>
<dbReference type="PANTHER" id="PTHR23036">
    <property type="entry name" value="CYTOKINE RECEPTOR"/>
    <property type="match status" value="1"/>
</dbReference>
<protein>
    <recommendedName>
        <fullName evidence="7">Fibronectin type-III domain-containing protein</fullName>
    </recommendedName>
</protein>
<dbReference type="FunFam" id="2.60.40.10:FF:000028">
    <property type="entry name" value="Neuronal cell adhesion molecule"/>
    <property type="match status" value="1"/>
</dbReference>
<comment type="caution">
    <text evidence="8">The sequence shown here is derived from an EMBL/GenBank/DDBJ whole genome shotgun (WGS) entry which is preliminary data.</text>
</comment>
<dbReference type="AlphaFoldDB" id="A0AAU9VLL3"/>
<dbReference type="GO" id="GO:0019955">
    <property type="term" value="F:cytokine binding"/>
    <property type="evidence" value="ECO:0007669"/>
    <property type="project" value="TreeGrafter"/>
</dbReference>
<organism evidence="8 9">
    <name type="scientific">Pocillopora meandrina</name>
    <dbReference type="NCBI Taxonomy" id="46732"/>
    <lineage>
        <taxon>Eukaryota</taxon>
        <taxon>Metazoa</taxon>
        <taxon>Cnidaria</taxon>
        <taxon>Anthozoa</taxon>
        <taxon>Hexacorallia</taxon>
        <taxon>Scleractinia</taxon>
        <taxon>Astrocoeniina</taxon>
        <taxon>Pocilloporidae</taxon>
        <taxon>Pocillopora</taxon>
    </lineage>
</organism>
<dbReference type="Pfam" id="PF00041">
    <property type="entry name" value="fn3"/>
    <property type="match status" value="2"/>
</dbReference>
<keyword evidence="3" id="KW-1015">Disulfide bond</keyword>
<dbReference type="PROSITE" id="PS50853">
    <property type="entry name" value="FN3"/>
    <property type="match status" value="2"/>
</dbReference>
<dbReference type="SMART" id="SM00060">
    <property type="entry name" value="FN3"/>
    <property type="match status" value="2"/>
</dbReference>
<evidence type="ECO:0000259" key="7">
    <source>
        <dbReference type="PROSITE" id="PS50853"/>
    </source>
</evidence>
<dbReference type="InterPro" id="IPR036116">
    <property type="entry name" value="FN3_sf"/>
</dbReference>
<name>A0AAU9VLL3_9CNID</name>
<dbReference type="Gene3D" id="2.60.40.10">
    <property type="entry name" value="Immunoglobulins"/>
    <property type="match status" value="2"/>
</dbReference>
<evidence type="ECO:0000256" key="1">
    <source>
        <dbReference type="ARBA" id="ARBA00022729"/>
    </source>
</evidence>
<dbReference type="Proteomes" id="UP001159428">
    <property type="component" value="Unassembled WGS sequence"/>
</dbReference>
<dbReference type="EMBL" id="CALNXJ010000001">
    <property type="protein sequence ID" value="CAH3031007.1"/>
    <property type="molecule type" value="Genomic_DNA"/>
</dbReference>
<dbReference type="GO" id="GO:0009897">
    <property type="term" value="C:external side of plasma membrane"/>
    <property type="evidence" value="ECO:0007669"/>
    <property type="project" value="TreeGrafter"/>
</dbReference>
<keyword evidence="5" id="KW-0325">Glycoprotein</keyword>
<dbReference type="InterPro" id="IPR013783">
    <property type="entry name" value="Ig-like_fold"/>
</dbReference>
<dbReference type="SUPFAM" id="SSF49265">
    <property type="entry name" value="Fibronectin type III"/>
    <property type="match status" value="1"/>
</dbReference>
<evidence type="ECO:0000256" key="3">
    <source>
        <dbReference type="ARBA" id="ARBA00023157"/>
    </source>
</evidence>
<accession>A0AAU9VLL3</accession>
<sequence>MLKYLVFLKLVLVFAQHKLIFAIQPITQNDHVLTDRVFQAFTATDWFNCLQTCHDDPRCISYNYQRSAEANGLCELNDFGVEDFCDREGSIFYSPGFVFQQIRTSKTDECAASEKENICALNDSVPTIPPQNVKEVNKTITSLFITWDVVPTNQTLELIPEFKVIYSLRLDKKEINRRVVRAPLPYINLTGLKIHRRYNITVLAFNQCGDGPSSAMLSAKTDEDKPKAAPQNLKAERENSTSILVSWDRVPDGKRDGKIISYRVDYNQTTVDSAAPKVIAMSEKVDGSKRSLLLKNIELKADYTITVSASTRKGYGPASDSVKVPAGW</sequence>
<feature type="domain" description="Fibronectin type-III" evidence="7">
    <location>
        <begin position="229"/>
        <end position="328"/>
    </location>
</feature>